<proteinExistence type="predicted"/>
<accession>A0A3P1WNU3</accession>
<dbReference type="RefSeq" id="WP_125229252.1">
    <property type="nucleotide sequence ID" value="NZ_RQYT01000065.1"/>
</dbReference>
<name>A0A3P1WNU3_9ACTN</name>
<dbReference type="EMBL" id="RQYT01000065">
    <property type="protein sequence ID" value="RRD47606.1"/>
    <property type="molecule type" value="Genomic_DNA"/>
</dbReference>
<evidence type="ECO:0000313" key="2">
    <source>
        <dbReference type="Proteomes" id="UP000280935"/>
    </source>
</evidence>
<comment type="caution">
    <text evidence="1">The sequence shown here is derived from an EMBL/GenBank/DDBJ whole genome shotgun (WGS) entry which is preliminary data.</text>
</comment>
<evidence type="ECO:0000313" key="1">
    <source>
        <dbReference type="EMBL" id="RRD47606.1"/>
    </source>
</evidence>
<dbReference type="AlphaFoldDB" id="A0A3P1WNU3"/>
<dbReference type="Proteomes" id="UP000280935">
    <property type="component" value="Unassembled WGS sequence"/>
</dbReference>
<gene>
    <name evidence="1" type="ORF">EII35_14905</name>
</gene>
<reference evidence="1 2" key="1">
    <citation type="submission" date="2018-11" db="EMBL/GenBank/DDBJ databases">
        <title>Genomes From Bacteria Associated with the Canine Oral Cavity: a Test Case for Automated Genome-Based Taxonomic Assignment.</title>
        <authorList>
            <person name="Coil D.A."/>
            <person name="Jospin G."/>
            <person name="Darling A.E."/>
            <person name="Wallis C."/>
            <person name="Davis I.J."/>
            <person name="Harris S."/>
            <person name="Eisen J.A."/>
            <person name="Holcombe L.J."/>
            <person name="O'Flynn C."/>
        </authorList>
    </citation>
    <scope>NUCLEOTIDE SEQUENCE [LARGE SCALE GENOMIC DNA]</scope>
    <source>
        <strain evidence="1 2">OH2822_COT-296</strain>
    </source>
</reference>
<organism evidence="1 2">
    <name type="scientific">Arachnia propionica</name>
    <dbReference type="NCBI Taxonomy" id="1750"/>
    <lineage>
        <taxon>Bacteria</taxon>
        <taxon>Bacillati</taxon>
        <taxon>Actinomycetota</taxon>
        <taxon>Actinomycetes</taxon>
        <taxon>Propionibacteriales</taxon>
        <taxon>Propionibacteriaceae</taxon>
        <taxon>Arachnia</taxon>
    </lineage>
</organism>
<protein>
    <submittedName>
        <fullName evidence="1">Uncharacterized protein</fullName>
    </submittedName>
</protein>
<dbReference type="OrthoDB" id="3262730at2"/>
<sequence>MTDYLHFNRDAVGASVKKDWKDSEDFGTLGAAAGRLNPEAAVEKPAALALGLGFNALQTALTNFCSDLTHTLHEFSDACAILGSGEGKAIADFDETEQTTEKAYLDIQRRLSGDS</sequence>